<dbReference type="SUPFAM" id="SSF54427">
    <property type="entry name" value="NTF2-like"/>
    <property type="match status" value="1"/>
</dbReference>
<protein>
    <submittedName>
        <fullName evidence="1">SnoaL-like polyketide cyclase</fullName>
    </submittedName>
</protein>
<gene>
    <name evidence="1" type="ORF">SFB21_2175</name>
</gene>
<sequence length="137" mass="15077">MQNDLEIIRELYNAAEGKTLDLNRFVSFFSDEGYVLNVPAEMEFRGKNIAMVASGMAAAFPDVHREIFSTYAMNGIVVVELAIRGTHTGELVTLEGTLAPTGKTIDVPCCDVFHIENGKIVSFHCYNAASIMQQQLS</sequence>
<dbReference type="EMBL" id="CADDTS010000036">
    <property type="protein sequence ID" value="CAB1217954.1"/>
    <property type="molecule type" value="Genomic_DNA"/>
</dbReference>
<evidence type="ECO:0000313" key="2">
    <source>
        <dbReference type="Proteomes" id="UP000489961"/>
    </source>
</evidence>
<dbReference type="Proteomes" id="UP000489961">
    <property type="component" value="Unassembled WGS sequence"/>
</dbReference>
<evidence type="ECO:0000313" key="1">
    <source>
        <dbReference type="EMBL" id="CAB1217954.1"/>
    </source>
</evidence>
<organism evidence="1 2">
    <name type="scientific">Acinetobacter bouvetii</name>
    <dbReference type="NCBI Taxonomy" id="202951"/>
    <lineage>
        <taxon>Bacteria</taxon>
        <taxon>Pseudomonadati</taxon>
        <taxon>Pseudomonadota</taxon>
        <taxon>Gammaproteobacteria</taxon>
        <taxon>Moraxellales</taxon>
        <taxon>Moraxellaceae</taxon>
        <taxon>Acinetobacter</taxon>
    </lineage>
</organism>
<accession>A0A811GE30</accession>
<dbReference type="InterPro" id="IPR032710">
    <property type="entry name" value="NTF2-like_dom_sf"/>
</dbReference>
<dbReference type="InterPro" id="IPR009959">
    <property type="entry name" value="Cyclase_SnoaL-like"/>
</dbReference>
<dbReference type="Gene3D" id="3.10.450.50">
    <property type="match status" value="1"/>
</dbReference>
<dbReference type="RefSeq" id="WP_174560033.1">
    <property type="nucleotide sequence ID" value="NZ_CADDTS010000036.1"/>
</dbReference>
<name>A0A811GE30_9GAMM</name>
<dbReference type="PANTHER" id="PTHR38436">
    <property type="entry name" value="POLYKETIDE CYCLASE SNOAL-LIKE DOMAIN"/>
    <property type="match status" value="1"/>
</dbReference>
<proteinExistence type="predicted"/>
<dbReference type="GO" id="GO:0030638">
    <property type="term" value="P:polyketide metabolic process"/>
    <property type="evidence" value="ECO:0007669"/>
    <property type="project" value="InterPro"/>
</dbReference>
<dbReference type="Pfam" id="PF07366">
    <property type="entry name" value="SnoaL"/>
    <property type="match status" value="1"/>
</dbReference>
<reference evidence="1 2" key="1">
    <citation type="submission" date="2020-02" db="EMBL/GenBank/DDBJ databases">
        <authorList>
            <person name="Chaudhuri R."/>
        </authorList>
    </citation>
    <scope>NUCLEOTIDE SEQUENCE [LARGE SCALE GENOMIC DNA]</scope>
    <source>
        <strain evidence="1">SFB21</strain>
    </source>
</reference>
<dbReference type="PANTHER" id="PTHR38436:SF1">
    <property type="entry name" value="ESTER CYCLASE"/>
    <property type="match status" value="1"/>
</dbReference>
<dbReference type="AlphaFoldDB" id="A0A811GE30"/>
<comment type="caution">
    <text evidence="1">The sequence shown here is derived from an EMBL/GenBank/DDBJ whole genome shotgun (WGS) entry which is preliminary data.</text>
</comment>